<evidence type="ECO:0000313" key="3">
    <source>
        <dbReference type="Proteomes" id="UP000195305"/>
    </source>
</evidence>
<dbReference type="InterPro" id="IPR001387">
    <property type="entry name" value="Cro/C1-type_HTH"/>
</dbReference>
<dbReference type="AlphaFoldDB" id="A0A1Y4T2K1"/>
<dbReference type="PANTHER" id="PTHR37301">
    <property type="entry name" value="DNA-BINDING PROTEIN-RELATED"/>
    <property type="match status" value="1"/>
</dbReference>
<evidence type="ECO:0000313" key="2">
    <source>
        <dbReference type="EMBL" id="OUQ36427.1"/>
    </source>
</evidence>
<dbReference type="OrthoDB" id="9805309at2"/>
<dbReference type="Gene3D" id="1.10.260.40">
    <property type="entry name" value="lambda repressor-like DNA-binding domains"/>
    <property type="match status" value="1"/>
</dbReference>
<reference evidence="2 3" key="1">
    <citation type="journal article" date="2018" name="BMC Genomics">
        <title>Whole genome sequencing and function prediction of 133 gut anaerobes isolated from chicken caecum in pure cultures.</title>
        <authorList>
            <person name="Medvecky M."/>
            <person name="Cejkova D."/>
            <person name="Polansky O."/>
            <person name="Karasova D."/>
            <person name="Kubasova T."/>
            <person name="Cizek A."/>
            <person name="Rychlik I."/>
        </authorList>
    </citation>
    <scope>NUCLEOTIDE SEQUENCE [LARGE SCALE GENOMIC DNA]</scope>
    <source>
        <strain evidence="2 3">An13</strain>
    </source>
</reference>
<evidence type="ECO:0000259" key="1">
    <source>
        <dbReference type="PROSITE" id="PS50943"/>
    </source>
</evidence>
<dbReference type="InterPro" id="IPR010982">
    <property type="entry name" value="Lambda_DNA-bd_dom_sf"/>
</dbReference>
<dbReference type="PROSITE" id="PS50943">
    <property type="entry name" value="HTH_CROC1"/>
    <property type="match status" value="1"/>
</dbReference>
<dbReference type="RefSeq" id="WP_087302761.1">
    <property type="nucleotide sequence ID" value="NZ_NFLJ01000002.1"/>
</dbReference>
<comment type="caution">
    <text evidence="2">The sequence shown here is derived from an EMBL/GenBank/DDBJ whole genome shotgun (WGS) entry which is preliminary data.</text>
</comment>
<dbReference type="GO" id="GO:0003677">
    <property type="term" value="F:DNA binding"/>
    <property type="evidence" value="ECO:0007669"/>
    <property type="project" value="InterPro"/>
</dbReference>
<proteinExistence type="predicted"/>
<dbReference type="Pfam" id="PF13443">
    <property type="entry name" value="HTH_26"/>
    <property type="match status" value="1"/>
</dbReference>
<dbReference type="CDD" id="cd00093">
    <property type="entry name" value="HTH_XRE"/>
    <property type="match status" value="1"/>
</dbReference>
<dbReference type="SUPFAM" id="SSF47413">
    <property type="entry name" value="lambda repressor-like DNA-binding domains"/>
    <property type="match status" value="1"/>
</dbReference>
<accession>A0A1Y4T2K1</accession>
<dbReference type="EMBL" id="NFLJ01000002">
    <property type="protein sequence ID" value="OUQ36427.1"/>
    <property type="molecule type" value="Genomic_DNA"/>
</dbReference>
<name>A0A1Y4T2K1_9FIRM</name>
<keyword evidence="3" id="KW-1185">Reference proteome</keyword>
<gene>
    <name evidence="2" type="ORF">B5E75_01130</name>
</gene>
<dbReference type="Proteomes" id="UP000195305">
    <property type="component" value="Unassembled WGS sequence"/>
</dbReference>
<feature type="domain" description="HTH cro/C1-type" evidence="1">
    <location>
        <begin position="8"/>
        <end position="61"/>
    </location>
</feature>
<organism evidence="2 3">
    <name type="scientific">Massilimicrobiota timonensis</name>
    <dbReference type="NCBI Taxonomy" id="1776392"/>
    <lineage>
        <taxon>Bacteria</taxon>
        <taxon>Bacillati</taxon>
        <taxon>Bacillota</taxon>
        <taxon>Erysipelotrichia</taxon>
        <taxon>Erysipelotrichales</taxon>
        <taxon>Erysipelotrichaceae</taxon>
        <taxon>Massilimicrobiota</taxon>
    </lineage>
</organism>
<sequence>MAISYNKLWKLLIDKNMSASELRKGAGIAPNTMTRMRKNQEVSLAVLERICHYIECDFGDLIEYVKDNLKDEGGVNHCD</sequence>
<dbReference type="PANTHER" id="PTHR37301:SF1">
    <property type="entry name" value="DNA-BINDING PROTEIN"/>
    <property type="match status" value="1"/>
</dbReference>
<protein>
    <submittedName>
        <fullName evidence="2">Transcriptional regulator</fullName>
    </submittedName>
</protein>